<name>A0AAU8N1Q4_9GAMM</name>
<dbReference type="GO" id="GO:0008237">
    <property type="term" value="F:metallopeptidase activity"/>
    <property type="evidence" value="ECO:0007669"/>
    <property type="project" value="UniProtKB-KW"/>
</dbReference>
<dbReference type="EC" id="3.4.13.22" evidence="9 10"/>
<keyword evidence="6 9" id="KW-0224">Dipeptidase</keyword>
<comment type="catalytic activity">
    <reaction evidence="1 9 10">
        <text>D-alanyl-D-alanine + H2O = 2 D-alanine</text>
        <dbReference type="Rhea" id="RHEA:20661"/>
        <dbReference type="ChEBI" id="CHEBI:15377"/>
        <dbReference type="ChEBI" id="CHEBI:57416"/>
        <dbReference type="ChEBI" id="CHEBI:57822"/>
        <dbReference type="EC" id="3.4.13.22"/>
    </reaction>
</comment>
<dbReference type="RefSeq" id="WP_363800326.1">
    <property type="nucleotide sequence ID" value="NZ_CP159925.1"/>
</dbReference>
<dbReference type="InterPro" id="IPR009045">
    <property type="entry name" value="Zn_M74/Hedgehog-like"/>
</dbReference>
<dbReference type="HAMAP" id="MF_01924">
    <property type="entry name" value="A_A_dipeptidase"/>
    <property type="match status" value="1"/>
</dbReference>
<dbReference type="GO" id="GO:0160237">
    <property type="term" value="F:D-Ala-D-Ala dipeptidase activity"/>
    <property type="evidence" value="ECO:0007669"/>
    <property type="project" value="UniProtKB-EC"/>
</dbReference>
<keyword evidence="8 10" id="KW-0961">Cell wall biogenesis/degradation</keyword>
<evidence type="ECO:0000256" key="10">
    <source>
        <dbReference type="PIRNR" id="PIRNR026671"/>
    </source>
</evidence>
<dbReference type="InterPro" id="IPR000755">
    <property type="entry name" value="A_A_dipeptidase"/>
</dbReference>
<dbReference type="GO" id="GO:0006508">
    <property type="term" value="P:proteolysis"/>
    <property type="evidence" value="ECO:0007669"/>
    <property type="project" value="UniProtKB-KW"/>
</dbReference>
<comment type="similarity">
    <text evidence="9 10">Belongs to the peptidase M15D family.</text>
</comment>
<feature type="binding site" evidence="9">
    <location>
        <position position="153"/>
    </location>
    <ligand>
        <name>Zn(2+)</name>
        <dbReference type="ChEBI" id="CHEBI:29105"/>
        <note>catalytic</note>
    </ligand>
</feature>
<dbReference type="PANTHER" id="PTHR43126:SF1">
    <property type="entry name" value="D-ALANYL-D-ALANINE DIPEPTIDASE"/>
    <property type="match status" value="1"/>
</dbReference>
<evidence type="ECO:0000256" key="4">
    <source>
        <dbReference type="ARBA" id="ARBA00022801"/>
    </source>
</evidence>
<dbReference type="PANTHER" id="PTHR43126">
    <property type="entry name" value="D-ALANYL-D-ALANINE DIPEPTIDASE"/>
    <property type="match status" value="1"/>
</dbReference>
<feature type="binding site" evidence="9">
    <location>
        <position position="146"/>
    </location>
    <ligand>
        <name>Zn(2+)</name>
        <dbReference type="ChEBI" id="CHEBI:29105"/>
        <note>catalytic</note>
    </ligand>
</feature>
<comment type="function">
    <text evidence="9 10">Catalyzes hydrolysis of the D-alanyl-D-alanine dipeptide.</text>
</comment>
<comment type="cofactor">
    <cofactor evidence="9">
        <name>Zn(2+)</name>
        <dbReference type="ChEBI" id="CHEBI:29105"/>
    </cofactor>
    <text evidence="9">Binds 1 zinc ion per subunit.</text>
</comment>
<dbReference type="AlphaFoldDB" id="A0AAU8N1Q4"/>
<proteinExistence type="inferred from homology"/>
<feature type="binding site" evidence="9">
    <location>
        <position position="216"/>
    </location>
    <ligand>
        <name>Zn(2+)</name>
        <dbReference type="ChEBI" id="CHEBI:29105"/>
        <note>catalytic</note>
    </ligand>
</feature>
<evidence type="ECO:0000256" key="5">
    <source>
        <dbReference type="ARBA" id="ARBA00022833"/>
    </source>
</evidence>
<dbReference type="Pfam" id="PF01427">
    <property type="entry name" value="Peptidase_M15"/>
    <property type="match status" value="1"/>
</dbReference>
<protein>
    <recommendedName>
        <fullName evidence="9 10">D-alanyl-D-alanine dipeptidase</fullName>
        <shortName evidence="9 10">D-Ala-D-Ala dipeptidase</shortName>
        <ecNumber evidence="9 10">3.4.13.22</ecNumber>
    </recommendedName>
</protein>
<sequence length="234" mass="25635">MLVLIGCVTAVRSPQAQRTAAAPTVSPATDAASAGLIEIRRLVPDLSLDIRYAGADNFVGRPVAGYEAPACYLHARAAQALARVERSLRGQGLRLRVYDCYRPVRAVRDFVAWAGDLGDQSGKSEYYPHLDKSALLGDYISPTSGHSRGATVDLTLLASRAGRYAPLDMGTGFDFFDPAANTDSPQASPAQRANRDRLRQAMAAEGFENYPLEWWHYTYRPEPTPRTAFDFPVR</sequence>
<evidence type="ECO:0000256" key="2">
    <source>
        <dbReference type="ARBA" id="ARBA00022670"/>
    </source>
</evidence>
<dbReference type="SUPFAM" id="SSF55166">
    <property type="entry name" value="Hedgehog/DD-peptidase"/>
    <property type="match status" value="1"/>
</dbReference>
<keyword evidence="5 9" id="KW-0862">Zinc</keyword>
<dbReference type="CDD" id="cd14817">
    <property type="entry name" value="D-Ala-D-Ala_dipeptidase_VanX"/>
    <property type="match status" value="1"/>
</dbReference>
<keyword evidence="7 9" id="KW-0482">Metalloprotease</keyword>
<reference evidence="11" key="1">
    <citation type="submission" date="2024-06" db="EMBL/GenBank/DDBJ databases">
        <authorList>
            <person name="Li S."/>
        </authorList>
    </citation>
    <scope>NUCLEOTIDE SEQUENCE</scope>
    <source>
        <strain evidence="11">SR10</strain>
    </source>
</reference>
<gene>
    <name evidence="9" type="primary">ddpX</name>
    <name evidence="11" type="ORF">ABU614_09570</name>
</gene>
<evidence type="ECO:0000256" key="7">
    <source>
        <dbReference type="ARBA" id="ARBA00023049"/>
    </source>
</evidence>
<dbReference type="GO" id="GO:0008270">
    <property type="term" value="F:zinc ion binding"/>
    <property type="evidence" value="ECO:0007669"/>
    <property type="project" value="UniProtKB-UniRule"/>
</dbReference>
<evidence type="ECO:0000256" key="9">
    <source>
        <dbReference type="HAMAP-Rule" id="MF_01924"/>
    </source>
</evidence>
<feature type="active site" description="Proton donor/acceptor" evidence="9">
    <location>
        <position position="213"/>
    </location>
</feature>
<keyword evidence="2 9" id="KW-0645">Protease</keyword>
<organism evidence="11">
    <name type="scientific">Lysobacter firmicutimachus</name>
    <dbReference type="NCBI Taxonomy" id="1792846"/>
    <lineage>
        <taxon>Bacteria</taxon>
        <taxon>Pseudomonadati</taxon>
        <taxon>Pseudomonadota</taxon>
        <taxon>Gammaproteobacteria</taxon>
        <taxon>Lysobacterales</taxon>
        <taxon>Lysobacteraceae</taxon>
        <taxon>Lysobacter</taxon>
    </lineage>
</organism>
<accession>A0AAU8N1Q4</accession>
<evidence type="ECO:0000256" key="3">
    <source>
        <dbReference type="ARBA" id="ARBA00022723"/>
    </source>
</evidence>
<evidence type="ECO:0000313" key="11">
    <source>
        <dbReference type="EMBL" id="XCO77013.1"/>
    </source>
</evidence>
<evidence type="ECO:0000256" key="8">
    <source>
        <dbReference type="ARBA" id="ARBA00023316"/>
    </source>
</evidence>
<evidence type="ECO:0000256" key="1">
    <source>
        <dbReference type="ARBA" id="ARBA00001362"/>
    </source>
</evidence>
<dbReference type="GO" id="GO:0071555">
    <property type="term" value="P:cell wall organization"/>
    <property type="evidence" value="ECO:0007669"/>
    <property type="project" value="UniProtKB-KW"/>
</dbReference>
<dbReference type="PIRSF" id="PIRSF026671">
    <property type="entry name" value="AA_dipeptidase"/>
    <property type="match status" value="1"/>
</dbReference>
<dbReference type="Gene3D" id="3.30.1380.10">
    <property type="match status" value="1"/>
</dbReference>
<feature type="site" description="Transition state stabilizer" evidence="9">
    <location>
        <position position="102"/>
    </location>
</feature>
<keyword evidence="3 9" id="KW-0479">Metal-binding</keyword>
<dbReference type="EMBL" id="CP159925">
    <property type="protein sequence ID" value="XCO77013.1"/>
    <property type="molecule type" value="Genomic_DNA"/>
</dbReference>
<keyword evidence="4 9" id="KW-0378">Hydrolase</keyword>
<evidence type="ECO:0000256" key="6">
    <source>
        <dbReference type="ARBA" id="ARBA00022997"/>
    </source>
</evidence>